<organism evidence="2 3">
    <name type="scientific">Trifolium medium</name>
    <dbReference type="NCBI Taxonomy" id="97028"/>
    <lineage>
        <taxon>Eukaryota</taxon>
        <taxon>Viridiplantae</taxon>
        <taxon>Streptophyta</taxon>
        <taxon>Embryophyta</taxon>
        <taxon>Tracheophyta</taxon>
        <taxon>Spermatophyta</taxon>
        <taxon>Magnoliopsida</taxon>
        <taxon>eudicotyledons</taxon>
        <taxon>Gunneridae</taxon>
        <taxon>Pentapetalae</taxon>
        <taxon>rosids</taxon>
        <taxon>fabids</taxon>
        <taxon>Fabales</taxon>
        <taxon>Fabaceae</taxon>
        <taxon>Papilionoideae</taxon>
        <taxon>50 kb inversion clade</taxon>
        <taxon>NPAAA clade</taxon>
        <taxon>Hologalegina</taxon>
        <taxon>IRL clade</taxon>
        <taxon>Trifolieae</taxon>
        <taxon>Trifolium</taxon>
    </lineage>
</organism>
<evidence type="ECO:0000259" key="1">
    <source>
        <dbReference type="Pfam" id="PF13966"/>
    </source>
</evidence>
<reference evidence="2 3" key="1">
    <citation type="journal article" date="2018" name="Front. Plant Sci.">
        <title>Red Clover (Trifolium pratense) and Zigzag Clover (T. medium) - A Picture of Genomic Similarities and Differences.</title>
        <authorList>
            <person name="Dluhosova J."/>
            <person name="Istvanek J."/>
            <person name="Nedelnik J."/>
            <person name="Repkova J."/>
        </authorList>
    </citation>
    <scope>NUCLEOTIDE SEQUENCE [LARGE SCALE GENOMIC DNA]</scope>
    <source>
        <strain evidence="3">cv. 10/8</strain>
        <tissue evidence="2">Leaf</tissue>
    </source>
</reference>
<proteinExistence type="predicted"/>
<gene>
    <name evidence="2" type="ORF">A2U01_0011735</name>
</gene>
<evidence type="ECO:0000313" key="3">
    <source>
        <dbReference type="Proteomes" id="UP000265520"/>
    </source>
</evidence>
<name>A0A392MU63_9FABA</name>
<keyword evidence="3" id="KW-1185">Reference proteome</keyword>
<dbReference type="Pfam" id="PF13966">
    <property type="entry name" value="zf-RVT"/>
    <property type="match status" value="1"/>
</dbReference>
<accession>A0A392MU63</accession>
<dbReference type="InterPro" id="IPR026960">
    <property type="entry name" value="RVT-Znf"/>
</dbReference>
<protein>
    <submittedName>
        <fullName evidence="2">F-box family protein</fullName>
    </submittedName>
</protein>
<sequence>AGKSLEESGAYPKGVLMEGVCEVGPLPMGGSPCCSFERALGTGVFSVKSSYNLLVEELWSDDELGEDVAVIFDQIWESPAPSKVIAFSWQLLYDRIPTHSNLDFRGILVSDAPWECVRCVGSVETSIHLFLHCPSAMMVWYDIFRWLGVVIVIPHSLFSLFEVLRGSARNAKVRHGFLMICVTPKPVI</sequence>
<feature type="domain" description="Reverse transcriptase zinc-binding" evidence="1">
    <location>
        <begin position="45"/>
        <end position="140"/>
    </location>
</feature>
<comment type="caution">
    <text evidence="2">The sequence shown here is derived from an EMBL/GenBank/DDBJ whole genome shotgun (WGS) entry which is preliminary data.</text>
</comment>
<dbReference type="AlphaFoldDB" id="A0A392MU63"/>
<evidence type="ECO:0000313" key="2">
    <source>
        <dbReference type="EMBL" id="MCH90812.1"/>
    </source>
</evidence>
<dbReference type="EMBL" id="LXQA010019109">
    <property type="protein sequence ID" value="MCH90812.1"/>
    <property type="molecule type" value="Genomic_DNA"/>
</dbReference>
<feature type="non-terminal residue" evidence="2">
    <location>
        <position position="1"/>
    </location>
</feature>
<dbReference type="Proteomes" id="UP000265520">
    <property type="component" value="Unassembled WGS sequence"/>
</dbReference>